<sequence>MIVGEGLNGVPQDGTHGYILMDTYIRHPEYGIETNDLITSADIDTSVLNSIFNDLKFNSNVNINDLSKIYGEDGKLLSEDVLQSVDFITALYGQANTSETLKNALADSQDFLNNAGKIADIQAKLKNISDLKTQQASNKAEYDKAVKEYEDAVKAYNTALKRLTGNNGDKVLEGLKIEVSGISIDGTHKLTVSGSFDRNYAILPSVNSGSNNSNNGSNNNPNDTIGQQEPDIATALLMQTTDEDPNINEDDKQASIDEASTQESGNACIVSDNFKAGNPCSR</sequence>
<dbReference type="EMBL" id="LR134359">
    <property type="protein sequence ID" value="VEG61873.1"/>
    <property type="molecule type" value="Genomic_DNA"/>
</dbReference>
<protein>
    <submittedName>
        <fullName evidence="3">Putative periplasmic protein</fullName>
    </submittedName>
</protein>
<dbReference type="AlphaFoldDB" id="A0A3S4S7S9"/>
<accession>A0A3S4S7S9</accession>
<evidence type="ECO:0000256" key="2">
    <source>
        <dbReference type="SAM" id="MobiDB-lite"/>
    </source>
</evidence>
<name>A0A3S4S7S9_CAMJU</name>
<feature type="region of interest" description="Disordered" evidence="2">
    <location>
        <begin position="206"/>
        <end position="227"/>
    </location>
</feature>
<reference evidence="3 4" key="1">
    <citation type="submission" date="2018-12" db="EMBL/GenBank/DDBJ databases">
        <authorList>
            <consortium name="Pathogen Informatics"/>
        </authorList>
    </citation>
    <scope>NUCLEOTIDE SEQUENCE [LARGE SCALE GENOMIC DNA]</scope>
    <source>
        <strain evidence="3 4">NCTC11951</strain>
    </source>
</reference>
<evidence type="ECO:0000313" key="4">
    <source>
        <dbReference type="Proteomes" id="UP000275504"/>
    </source>
</evidence>
<evidence type="ECO:0000256" key="1">
    <source>
        <dbReference type="SAM" id="Coils"/>
    </source>
</evidence>
<dbReference type="Proteomes" id="UP000275504">
    <property type="component" value="Chromosome"/>
</dbReference>
<organism evidence="3 4">
    <name type="scientific">Campylobacter jejuni subsp. doylei</name>
    <dbReference type="NCBI Taxonomy" id="32021"/>
    <lineage>
        <taxon>Bacteria</taxon>
        <taxon>Pseudomonadati</taxon>
        <taxon>Campylobacterota</taxon>
        <taxon>Epsilonproteobacteria</taxon>
        <taxon>Campylobacterales</taxon>
        <taxon>Campylobacteraceae</taxon>
        <taxon>Campylobacter</taxon>
    </lineage>
</organism>
<evidence type="ECO:0000313" key="3">
    <source>
        <dbReference type="EMBL" id="VEG61873.1"/>
    </source>
</evidence>
<proteinExistence type="predicted"/>
<keyword evidence="1" id="KW-0175">Coiled coil</keyword>
<feature type="region of interest" description="Disordered" evidence="2">
    <location>
        <begin position="243"/>
        <end position="282"/>
    </location>
</feature>
<gene>
    <name evidence="3" type="ORF">NCTC11951_01028</name>
</gene>
<feature type="coiled-coil region" evidence="1">
    <location>
        <begin position="139"/>
        <end position="166"/>
    </location>
</feature>
<feature type="compositionally biased region" description="Low complexity" evidence="2">
    <location>
        <begin position="206"/>
        <end position="222"/>
    </location>
</feature>